<evidence type="ECO:0000313" key="1">
    <source>
        <dbReference type="EMBL" id="XBS49804.1"/>
    </source>
</evidence>
<dbReference type="EMBL" id="PP595732">
    <property type="protein sequence ID" value="XBS49804.1"/>
    <property type="molecule type" value="Genomic_DNA"/>
</dbReference>
<reference evidence="1" key="1">
    <citation type="submission" date="2024-04" db="EMBL/GenBank/DDBJ databases">
        <authorList>
            <person name="Jaglan A.B."/>
            <person name="Vashisth M."/>
            <person name="Anand T."/>
            <person name="Virmani N."/>
            <person name="Bera B."/>
            <person name="Vaid R."/>
        </authorList>
    </citation>
    <scope>NUCLEOTIDE SEQUENCE</scope>
</reference>
<name>A0AAU7PI00_9CAUD</name>
<sequence>MSKTKRKPTQHISVTLDFLRTVPGFNVTEESGLRAALYAVGFQVTDDEGNFKQVTMLNNKNVRCANLPYTYRKTTIFVGDMRPDYPYAKIYNGVDILDVGIYSESDMEFVLDLPYDIPVNEKVNTRKYTKRGDRPDSFDITFNSADEARLNGVFGLGDE</sequence>
<protein>
    <recommendedName>
        <fullName evidence="2">Tail protein</fullName>
    </recommendedName>
</protein>
<proteinExistence type="predicted"/>
<accession>A0AAU7PI00</accession>
<evidence type="ECO:0008006" key="2">
    <source>
        <dbReference type="Google" id="ProtNLM"/>
    </source>
</evidence>
<organism evidence="1">
    <name type="scientific">Salmonella phage SalP219</name>
    <dbReference type="NCBI Taxonomy" id="3158864"/>
    <lineage>
        <taxon>Viruses</taxon>
        <taxon>Duplodnaviria</taxon>
        <taxon>Heunggongvirae</taxon>
        <taxon>Uroviricota</taxon>
        <taxon>Caudoviricetes</taxon>
        <taxon>Vequintavirinae</taxon>
        <taxon>Seunavirus</taxon>
    </lineage>
</organism>